<feature type="compositionally biased region" description="Polar residues" evidence="1">
    <location>
        <begin position="162"/>
        <end position="171"/>
    </location>
</feature>
<feature type="region of interest" description="Disordered" evidence="1">
    <location>
        <begin position="152"/>
        <end position="195"/>
    </location>
</feature>
<evidence type="ECO:0000256" key="2">
    <source>
        <dbReference type="SAM" id="Phobius"/>
    </source>
</evidence>
<feature type="transmembrane region" description="Helical" evidence="2">
    <location>
        <begin position="50"/>
        <end position="67"/>
    </location>
</feature>
<reference evidence="3 4" key="1">
    <citation type="submission" date="2019-06" db="EMBL/GenBank/DDBJ databases">
        <title>A chromosomal-level reference genome of Carpinus fangiana (Coryloideae, Betulaceae).</title>
        <authorList>
            <person name="Yang X."/>
            <person name="Wang Z."/>
            <person name="Zhang L."/>
            <person name="Hao G."/>
            <person name="Liu J."/>
            <person name="Yang Y."/>
        </authorList>
    </citation>
    <scope>NUCLEOTIDE SEQUENCE [LARGE SCALE GENOMIC DNA]</scope>
    <source>
        <strain evidence="3">Cfa_2016G</strain>
        <tissue evidence="3">Leaf</tissue>
    </source>
</reference>
<keyword evidence="4" id="KW-1185">Reference proteome</keyword>
<feature type="compositionally biased region" description="Basic and acidic residues" evidence="1">
    <location>
        <begin position="152"/>
        <end position="161"/>
    </location>
</feature>
<dbReference type="Proteomes" id="UP000327013">
    <property type="component" value="Chromosome 4"/>
</dbReference>
<keyword evidence="2" id="KW-0472">Membrane</keyword>
<evidence type="ECO:0000313" key="4">
    <source>
        <dbReference type="Proteomes" id="UP000327013"/>
    </source>
</evidence>
<keyword evidence="2" id="KW-1133">Transmembrane helix</keyword>
<dbReference type="AlphaFoldDB" id="A0A660KPN8"/>
<accession>A0A660KPN8</accession>
<protein>
    <submittedName>
        <fullName evidence="3">Uncharacterized protein</fullName>
    </submittedName>
</protein>
<evidence type="ECO:0000313" key="3">
    <source>
        <dbReference type="EMBL" id="KAE8038382.1"/>
    </source>
</evidence>
<dbReference type="EMBL" id="CM017324">
    <property type="protein sequence ID" value="KAE8038382.1"/>
    <property type="molecule type" value="Genomic_DNA"/>
</dbReference>
<keyword evidence="2" id="KW-0812">Transmembrane</keyword>
<name>A0A660KPN8_9ROSI</name>
<feature type="compositionally biased region" description="Basic and acidic residues" evidence="1">
    <location>
        <begin position="178"/>
        <end position="195"/>
    </location>
</feature>
<sequence length="195" mass="22431">MKENNEDLASRVWIKTMKLWQALDGHLVAVELAAISIANTYYSIGKESDIFDSIYVSVCAWILWFFIDASIKRSGTNIKGVRICRSRCLRYLIWDNDDLDLPGERWSGTDGQEEGNLPIFDLIVHACCPEDATWRLSHGRLTRMSNVEKLRTEHESTHEELAQSQTQSKNSLIKKQKGKDNGEESENRRRESQKV</sequence>
<gene>
    <name evidence="3" type="ORF">FH972_010901</name>
</gene>
<organism evidence="3 4">
    <name type="scientific">Carpinus fangiana</name>
    <dbReference type="NCBI Taxonomy" id="176857"/>
    <lineage>
        <taxon>Eukaryota</taxon>
        <taxon>Viridiplantae</taxon>
        <taxon>Streptophyta</taxon>
        <taxon>Embryophyta</taxon>
        <taxon>Tracheophyta</taxon>
        <taxon>Spermatophyta</taxon>
        <taxon>Magnoliopsida</taxon>
        <taxon>eudicotyledons</taxon>
        <taxon>Gunneridae</taxon>
        <taxon>Pentapetalae</taxon>
        <taxon>rosids</taxon>
        <taxon>fabids</taxon>
        <taxon>Fagales</taxon>
        <taxon>Betulaceae</taxon>
        <taxon>Carpinus</taxon>
    </lineage>
</organism>
<proteinExistence type="predicted"/>
<evidence type="ECO:0000256" key="1">
    <source>
        <dbReference type="SAM" id="MobiDB-lite"/>
    </source>
</evidence>